<evidence type="ECO:0008006" key="3">
    <source>
        <dbReference type="Google" id="ProtNLM"/>
    </source>
</evidence>
<evidence type="ECO:0000313" key="1">
    <source>
        <dbReference type="EMBL" id="HIR67485.1"/>
    </source>
</evidence>
<comment type="caution">
    <text evidence="1">The sequence shown here is derived from an EMBL/GenBank/DDBJ whole genome shotgun (WGS) entry which is preliminary data.</text>
</comment>
<accession>A0A9D1E728</accession>
<protein>
    <recommendedName>
        <fullName evidence="3">Phospholipase C/D domain-containing protein</fullName>
    </recommendedName>
</protein>
<evidence type="ECO:0000313" key="2">
    <source>
        <dbReference type="Proteomes" id="UP000823913"/>
    </source>
</evidence>
<dbReference type="Proteomes" id="UP000823913">
    <property type="component" value="Unassembled WGS sequence"/>
</dbReference>
<reference evidence="1" key="1">
    <citation type="submission" date="2020-10" db="EMBL/GenBank/DDBJ databases">
        <authorList>
            <person name="Gilroy R."/>
        </authorList>
    </citation>
    <scope>NUCLEOTIDE SEQUENCE</scope>
    <source>
        <strain evidence="1">ChiW16-3235</strain>
    </source>
</reference>
<proteinExistence type="predicted"/>
<dbReference type="EMBL" id="DVHK01000112">
    <property type="protein sequence ID" value="HIR67485.1"/>
    <property type="molecule type" value="Genomic_DNA"/>
</dbReference>
<reference evidence="1" key="2">
    <citation type="journal article" date="2021" name="PeerJ">
        <title>Extensive microbial diversity within the chicken gut microbiome revealed by metagenomics and culture.</title>
        <authorList>
            <person name="Gilroy R."/>
            <person name="Ravi A."/>
            <person name="Getino M."/>
            <person name="Pursley I."/>
            <person name="Horton D.L."/>
            <person name="Alikhan N.F."/>
            <person name="Baker D."/>
            <person name="Gharbi K."/>
            <person name="Hall N."/>
            <person name="Watson M."/>
            <person name="Adriaenssens E.M."/>
            <person name="Foster-Nyarko E."/>
            <person name="Jarju S."/>
            <person name="Secka A."/>
            <person name="Antonio M."/>
            <person name="Oren A."/>
            <person name="Chaudhuri R.R."/>
            <person name="La Ragione R."/>
            <person name="Hildebrand F."/>
            <person name="Pallen M.J."/>
        </authorList>
    </citation>
    <scope>NUCLEOTIDE SEQUENCE</scope>
    <source>
        <strain evidence="1">ChiW16-3235</strain>
    </source>
</reference>
<dbReference type="AlphaFoldDB" id="A0A9D1E728"/>
<gene>
    <name evidence="1" type="ORF">IAB94_05520</name>
</gene>
<sequence length="223" mass="25712">MPDYFTHSILSQVAFERLEKNVRDCIADRKLYLLGAQGGDVFFMYNLNKSANLGRRLHALDAQFVFENLCRDNPSYAAGYATHYALDSTIHTAVYAFEATCRAPFAHLAFEKDIGLYVSRKFSTPRKIMPKDDVCGATFAIYDCVKKLDDSITLTGVERCLKRYFIYTRTIYARKKQTYKFDYDYSSLSPLIEKSIDKAVQCVRCVIEQNIDEKLFSESFLQH</sequence>
<organism evidence="1 2">
    <name type="scientific">Candidatus Coproplasma avicola</name>
    <dbReference type="NCBI Taxonomy" id="2840744"/>
    <lineage>
        <taxon>Bacteria</taxon>
        <taxon>Bacillati</taxon>
        <taxon>Bacillota</taxon>
        <taxon>Clostridia</taxon>
        <taxon>Eubacteriales</taxon>
        <taxon>Candidatus Coproplasma</taxon>
    </lineage>
</organism>
<name>A0A9D1E728_9FIRM</name>